<feature type="transmembrane region" description="Helical" evidence="1">
    <location>
        <begin position="67"/>
        <end position="94"/>
    </location>
</feature>
<feature type="transmembrane region" description="Helical" evidence="1">
    <location>
        <begin position="21"/>
        <end position="47"/>
    </location>
</feature>
<protein>
    <submittedName>
        <fullName evidence="2">ABC transporter permease</fullName>
    </submittedName>
</protein>
<keyword evidence="1" id="KW-0472">Membrane</keyword>
<keyword evidence="1" id="KW-1133">Transmembrane helix</keyword>
<feature type="transmembrane region" description="Helical" evidence="1">
    <location>
        <begin position="207"/>
        <end position="226"/>
    </location>
</feature>
<reference evidence="2 3" key="1">
    <citation type="submission" date="2024-01" db="EMBL/GenBank/DDBJ databases">
        <title>Genome insights into Plantactinospora sonchi sp. nov.</title>
        <authorList>
            <person name="Wang L."/>
        </authorList>
    </citation>
    <scope>NUCLEOTIDE SEQUENCE [LARGE SCALE GENOMIC DNA]</scope>
    <source>
        <strain evidence="2 3">NEAU-QY2</strain>
    </source>
</reference>
<feature type="transmembrane region" description="Helical" evidence="1">
    <location>
        <begin position="403"/>
        <end position="425"/>
    </location>
</feature>
<name>A0ABU7RPA7_9ACTN</name>
<dbReference type="Proteomes" id="UP001332243">
    <property type="component" value="Unassembled WGS sequence"/>
</dbReference>
<evidence type="ECO:0000256" key="1">
    <source>
        <dbReference type="SAM" id="Phobius"/>
    </source>
</evidence>
<evidence type="ECO:0000313" key="3">
    <source>
        <dbReference type="Proteomes" id="UP001332243"/>
    </source>
</evidence>
<feature type="transmembrane region" description="Helical" evidence="1">
    <location>
        <begin position="355"/>
        <end position="376"/>
    </location>
</feature>
<proteinExistence type="predicted"/>
<comment type="caution">
    <text evidence="2">The sequence shown here is derived from an EMBL/GenBank/DDBJ whole genome shotgun (WGS) entry which is preliminary data.</text>
</comment>
<keyword evidence="1" id="KW-0812">Transmembrane</keyword>
<feature type="transmembrane region" description="Helical" evidence="1">
    <location>
        <begin position="115"/>
        <end position="140"/>
    </location>
</feature>
<evidence type="ECO:0000313" key="2">
    <source>
        <dbReference type="EMBL" id="MEE6258344.1"/>
    </source>
</evidence>
<feature type="transmembrane region" description="Helical" evidence="1">
    <location>
        <begin position="465"/>
        <end position="487"/>
    </location>
</feature>
<organism evidence="2 3">
    <name type="scientific">Plantactinospora sonchi</name>
    <dbReference type="NCBI Taxonomy" id="1544735"/>
    <lineage>
        <taxon>Bacteria</taxon>
        <taxon>Bacillati</taxon>
        <taxon>Actinomycetota</taxon>
        <taxon>Actinomycetes</taxon>
        <taxon>Micromonosporales</taxon>
        <taxon>Micromonosporaceae</taxon>
        <taxon>Plantactinospora</taxon>
    </lineage>
</organism>
<keyword evidence="3" id="KW-1185">Reference proteome</keyword>
<accession>A0ABU7RPA7</accession>
<gene>
    <name evidence="2" type="ORF">V1633_07530</name>
</gene>
<feature type="transmembrane region" description="Helical" evidence="1">
    <location>
        <begin position="241"/>
        <end position="264"/>
    </location>
</feature>
<feature type="transmembrane region" description="Helical" evidence="1">
    <location>
        <begin position="164"/>
        <end position="186"/>
    </location>
</feature>
<feature type="transmembrane region" description="Helical" evidence="1">
    <location>
        <begin position="299"/>
        <end position="317"/>
    </location>
</feature>
<sequence length="499" mass="51993">MRPTVLLRLALAGSRTDTVRVVLTGFSAALATLAIVAALTVAAIPIVHDGNSNVSPQYRNPLIAEAGLRIGVEIALVLLTIPVLVLAAQCARLGAPARDRRLAAIRMAGAGPRQAVAIAATEASLASGLGALAGLGIYLVGRQVLGRPGADGKLALPTDVLPPAWQLAVVVISLPVLAGLIATLLLRRVAMTPYGVVRRVRTRAPGPWAGLLILGGLGVAALLPPVTRHLEARGRSVSFEVFGLVLLVSELAVTVGVIVGTGWISHFSGRVLHRFARRPAALLAARRLMADPWTGSRTLAALLAAVLFGAFTAGLRIRMSTTFAAEDEHQRRMAAAQNQPYVPTDHTFYERAYEMVYLALTVALVITAGGLLVALAESIVSRRRALAALVATGVPRSILARALAWQTLTPAVFGIGVAAAMGITLQRGLYDGDVSSSSTTVCSAENQCVDLPRIVHTVPLPLADVAGFAGVALAAVLVLLSVSLLFLRNSTALDELRAA</sequence>
<dbReference type="RefSeq" id="WP_331213462.1">
    <property type="nucleotide sequence ID" value="NZ_JAZGQK010000006.1"/>
</dbReference>
<dbReference type="EMBL" id="JAZGQK010000006">
    <property type="protein sequence ID" value="MEE6258344.1"/>
    <property type="molecule type" value="Genomic_DNA"/>
</dbReference>